<keyword evidence="5" id="KW-0472">Membrane</keyword>
<dbReference type="Proteomes" id="UP000092596">
    <property type="component" value="Chromosome"/>
</dbReference>
<evidence type="ECO:0000256" key="3">
    <source>
        <dbReference type="ARBA" id="ARBA00023054"/>
    </source>
</evidence>
<dbReference type="PATRIC" id="fig|1630135.4.peg.613"/>
<dbReference type="EMBL" id="CP012117">
    <property type="protein sequence ID" value="ANP27170.1"/>
    <property type="molecule type" value="Genomic_DNA"/>
</dbReference>
<dbReference type="STRING" id="1630135.DAD186_06150"/>
<sequence>MNFSTLVTVLLPLLIGGVIGAFLGWALMREQVRSAEARAEANGADVEALAARAVNASSTQLLQLASERFDRDSARREAVDAARSEQLARTLSPISETLTSLERSVARTEAARQKADGDLTSQLKNLSERTRDLGAGTSALVAALKAPTSRGQWGEVQLRRIVEAAGMLEHTDFTEQLSGKNVSGEKNQRPDLVVHLSHGRTIVVDAKAPMDAYLRAAQATEKNERAKYLAEHARALRSHVTHLSSKSYWASLGDSPEFVVLFVPSDGLLAGALEADPGLLDGAFTLDVVIASPATLMALLRTVAHTWRTDALNQDALRVLEAGREVHKRLGTLGGHLAKLGRSLDSSVRAFNNAVGSYEARVVPAARSMEELHLVGGALEGIEPVTQLAREVNPQNLNA</sequence>
<evidence type="ECO:0000313" key="7">
    <source>
        <dbReference type="Proteomes" id="UP000092596"/>
    </source>
</evidence>
<dbReference type="GO" id="GO:0006310">
    <property type="term" value="P:DNA recombination"/>
    <property type="evidence" value="ECO:0007669"/>
    <property type="project" value="UniProtKB-KW"/>
</dbReference>
<feature type="transmembrane region" description="Helical" evidence="5">
    <location>
        <begin position="6"/>
        <end position="28"/>
    </location>
</feature>
<dbReference type="RefSeq" id="WP_065247444.1">
    <property type="nucleotide sequence ID" value="NZ_CP012117.1"/>
</dbReference>
<organism evidence="6 7">
    <name type="scientific">Dermabacter vaginalis</name>
    <dbReference type="NCBI Taxonomy" id="1630135"/>
    <lineage>
        <taxon>Bacteria</taxon>
        <taxon>Bacillati</taxon>
        <taxon>Actinomycetota</taxon>
        <taxon>Actinomycetes</taxon>
        <taxon>Micrococcales</taxon>
        <taxon>Dermabacteraceae</taxon>
        <taxon>Dermabacter</taxon>
    </lineage>
</organism>
<dbReference type="PANTHER" id="PTHR30563">
    <property type="entry name" value="DNA RECOMBINATION PROTEIN RMUC"/>
    <property type="match status" value="1"/>
</dbReference>
<dbReference type="AlphaFoldDB" id="A0A1B0ZGY0"/>
<gene>
    <name evidence="6" type="ORF">DAD186_06150</name>
</gene>
<keyword evidence="3" id="KW-0175">Coiled coil</keyword>
<keyword evidence="4" id="KW-0233">DNA recombination</keyword>
<evidence type="ECO:0000256" key="1">
    <source>
        <dbReference type="ARBA" id="ARBA00003416"/>
    </source>
</evidence>
<evidence type="ECO:0000313" key="6">
    <source>
        <dbReference type="EMBL" id="ANP27170.1"/>
    </source>
</evidence>
<accession>A0A1B0ZGY0</accession>
<dbReference type="InterPro" id="IPR003798">
    <property type="entry name" value="DNA_recombination_RmuC"/>
</dbReference>
<evidence type="ECO:0000256" key="5">
    <source>
        <dbReference type="SAM" id="Phobius"/>
    </source>
</evidence>
<evidence type="ECO:0008006" key="8">
    <source>
        <dbReference type="Google" id="ProtNLM"/>
    </source>
</evidence>
<dbReference type="KEGG" id="dva:DAD186_06150"/>
<keyword evidence="5" id="KW-1133">Transmembrane helix</keyword>
<evidence type="ECO:0000256" key="4">
    <source>
        <dbReference type="ARBA" id="ARBA00023172"/>
    </source>
</evidence>
<name>A0A1B0ZGY0_9MICO</name>
<reference evidence="6 7" key="1">
    <citation type="submission" date="2015-06" db="EMBL/GenBank/DDBJ databases">
        <title>Investigation of pathophysiology for high-risk pregnancy and development of treatment modality based on it.</title>
        <authorList>
            <person name="Kim B.-C."/>
            <person name="Lim S."/>
        </authorList>
    </citation>
    <scope>NUCLEOTIDE SEQUENCE [LARGE SCALE GENOMIC DNA]</scope>
    <source>
        <strain evidence="6 7">AD1-86</strain>
    </source>
</reference>
<evidence type="ECO:0000256" key="2">
    <source>
        <dbReference type="ARBA" id="ARBA00009840"/>
    </source>
</evidence>
<protein>
    <recommendedName>
        <fullName evidence="8">DNA recombination protein RmuC</fullName>
    </recommendedName>
</protein>
<comment type="function">
    <text evidence="1">Involved in DNA recombination.</text>
</comment>
<dbReference type="PANTHER" id="PTHR30563:SF0">
    <property type="entry name" value="DNA RECOMBINATION PROTEIN RMUC"/>
    <property type="match status" value="1"/>
</dbReference>
<dbReference type="Pfam" id="PF02646">
    <property type="entry name" value="RmuC"/>
    <property type="match status" value="1"/>
</dbReference>
<keyword evidence="5" id="KW-0812">Transmembrane</keyword>
<proteinExistence type="inferred from homology"/>
<comment type="similarity">
    <text evidence="2">Belongs to the RmuC family.</text>
</comment>